<protein>
    <recommendedName>
        <fullName evidence="2">Response regulatory domain-containing protein</fullName>
    </recommendedName>
</protein>
<accession>A0A831L9E6</accession>
<comment type="caution">
    <text evidence="1">The sequence shown here is derived from an EMBL/GenBank/DDBJ whole genome shotgun (WGS) entry which is preliminary data.</text>
</comment>
<sequence length="107" mass="11647">MKSASVPSHFAKHAVANDVECKIDALLLAADYDTYVADVQTYLMNTGMFNVVDIVNNTMPTLAMLRNYDAILVWADYILDDIFGDTLAAYIDEGGGVVSAVFNLFTG</sequence>
<dbReference type="Proteomes" id="UP000886047">
    <property type="component" value="Unassembled WGS sequence"/>
</dbReference>
<gene>
    <name evidence="1" type="ORF">ENN90_02525</name>
</gene>
<dbReference type="EMBL" id="DSDK01000141">
    <property type="protein sequence ID" value="HDR50484.1"/>
    <property type="molecule type" value="Genomic_DNA"/>
</dbReference>
<organism evidence="1">
    <name type="scientific">Mariniphaga anaerophila</name>
    <dbReference type="NCBI Taxonomy" id="1484053"/>
    <lineage>
        <taxon>Bacteria</taxon>
        <taxon>Pseudomonadati</taxon>
        <taxon>Bacteroidota</taxon>
        <taxon>Bacteroidia</taxon>
        <taxon>Marinilabiliales</taxon>
        <taxon>Prolixibacteraceae</taxon>
        <taxon>Mariniphaga</taxon>
    </lineage>
</organism>
<evidence type="ECO:0000313" key="1">
    <source>
        <dbReference type="EMBL" id="HDR50484.1"/>
    </source>
</evidence>
<name>A0A831L9E6_9BACT</name>
<proteinExistence type="predicted"/>
<reference evidence="1" key="1">
    <citation type="journal article" date="2020" name="mSystems">
        <title>Genome- and Community-Level Interaction Insights into Carbon Utilization and Element Cycling Functions of Hydrothermarchaeota in Hydrothermal Sediment.</title>
        <authorList>
            <person name="Zhou Z."/>
            <person name="Liu Y."/>
            <person name="Xu W."/>
            <person name="Pan J."/>
            <person name="Luo Z.H."/>
            <person name="Li M."/>
        </authorList>
    </citation>
    <scope>NUCLEOTIDE SEQUENCE [LARGE SCALE GENOMIC DNA]</scope>
    <source>
        <strain evidence="1">SpSt-1217</strain>
    </source>
</reference>
<dbReference type="AlphaFoldDB" id="A0A831L9E6"/>
<evidence type="ECO:0008006" key="2">
    <source>
        <dbReference type="Google" id="ProtNLM"/>
    </source>
</evidence>